<gene>
    <name evidence="2" type="ORF">NLI96_g12835</name>
</gene>
<evidence type="ECO:0000313" key="2">
    <source>
        <dbReference type="EMBL" id="KAJ3473768.1"/>
    </source>
</evidence>
<comment type="caution">
    <text evidence="2">The sequence shown here is derived from an EMBL/GenBank/DDBJ whole genome shotgun (WGS) entry which is preliminary data.</text>
</comment>
<keyword evidence="1" id="KW-0175">Coiled coil</keyword>
<protein>
    <submittedName>
        <fullName evidence="2">Uncharacterized protein</fullName>
    </submittedName>
</protein>
<evidence type="ECO:0000256" key="1">
    <source>
        <dbReference type="SAM" id="Coils"/>
    </source>
</evidence>
<accession>A0AAD5Y787</accession>
<dbReference type="EMBL" id="JANAWD010001262">
    <property type="protein sequence ID" value="KAJ3473768.1"/>
    <property type="molecule type" value="Genomic_DNA"/>
</dbReference>
<dbReference type="Proteomes" id="UP001212997">
    <property type="component" value="Unassembled WGS sequence"/>
</dbReference>
<reference evidence="2" key="1">
    <citation type="submission" date="2022-07" db="EMBL/GenBank/DDBJ databases">
        <title>Genome Sequence of Physisporinus lineatus.</title>
        <authorList>
            <person name="Buettner E."/>
        </authorList>
    </citation>
    <scope>NUCLEOTIDE SEQUENCE</scope>
    <source>
        <strain evidence="2">VT162</strain>
    </source>
</reference>
<sequence length="111" mass="12478">MAGHKLAAATEANEEAHKLELAVEKILGRRLESHRQELNKVRAEVLQLSEGLHAGMEKMSKGIQDLRDDIQELTDIFKESNIQERGNKYLHSTASQMTAALSNFYESIDSI</sequence>
<name>A0AAD5Y787_9APHY</name>
<keyword evidence="3" id="KW-1185">Reference proteome</keyword>
<dbReference type="AlphaFoldDB" id="A0AAD5Y787"/>
<proteinExistence type="predicted"/>
<organism evidence="2 3">
    <name type="scientific">Meripilus lineatus</name>
    <dbReference type="NCBI Taxonomy" id="2056292"/>
    <lineage>
        <taxon>Eukaryota</taxon>
        <taxon>Fungi</taxon>
        <taxon>Dikarya</taxon>
        <taxon>Basidiomycota</taxon>
        <taxon>Agaricomycotina</taxon>
        <taxon>Agaricomycetes</taxon>
        <taxon>Polyporales</taxon>
        <taxon>Meripilaceae</taxon>
        <taxon>Meripilus</taxon>
    </lineage>
</organism>
<feature type="coiled-coil region" evidence="1">
    <location>
        <begin position="9"/>
        <end position="83"/>
    </location>
</feature>
<evidence type="ECO:0000313" key="3">
    <source>
        <dbReference type="Proteomes" id="UP001212997"/>
    </source>
</evidence>